<dbReference type="KEGG" id="mag:amb0453"/>
<evidence type="ECO:0000256" key="1">
    <source>
        <dbReference type="SAM" id="Phobius"/>
    </source>
</evidence>
<dbReference type="Proteomes" id="UP000007058">
    <property type="component" value="Chromosome"/>
</dbReference>
<proteinExistence type="predicted"/>
<dbReference type="AlphaFoldDB" id="Q2WA68"/>
<accession>Q2WA68</accession>
<evidence type="ECO:0000313" key="3">
    <source>
        <dbReference type="Proteomes" id="UP000007058"/>
    </source>
</evidence>
<sequence length="39" mass="4419">MTARHSFRRARRLVRTALHWATAPLRVAGALVLLAFKTC</sequence>
<organism evidence="2 3">
    <name type="scientific">Paramagnetospirillum magneticum (strain ATCC 700264 / AMB-1)</name>
    <name type="common">Magnetospirillum magneticum</name>
    <dbReference type="NCBI Taxonomy" id="342108"/>
    <lineage>
        <taxon>Bacteria</taxon>
        <taxon>Pseudomonadati</taxon>
        <taxon>Pseudomonadota</taxon>
        <taxon>Alphaproteobacteria</taxon>
        <taxon>Rhodospirillales</taxon>
        <taxon>Magnetospirillaceae</taxon>
        <taxon>Paramagnetospirillum</taxon>
    </lineage>
</organism>
<dbReference type="HOGENOM" id="CLU_3312353_0_0_5"/>
<reference evidence="2 3" key="1">
    <citation type="journal article" date="2005" name="DNA Res.">
        <title>Complete genome sequence of the facultative anaerobic magnetotactic bacterium Magnetospirillum sp. strain AMB-1.</title>
        <authorList>
            <person name="Matsunaga T."/>
            <person name="Okamura Y."/>
            <person name="Fukuda Y."/>
            <person name="Wahyudi A.T."/>
            <person name="Murase Y."/>
            <person name="Takeyama H."/>
        </authorList>
    </citation>
    <scope>NUCLEOTIDE SEQUENCE [LARGE SCALE GENOMIC DNA]</scope>
    <source>
        <strain evidence="3">ATCC 700264 / AMB-1</strain>
    </source>
</reference>
<evidence type="ECO:0000313" key="2">
    <source>
        <dbReference type="EMBL" id="BAE49257.1"/>
    </source>
</evidence>
<keyword evidence="1" id="KW-0472">Membrane</keyword>
<name>Q2WA68_PARM1</name>
<feature type="transmembrane region" description="Helical" evidence="1">
    <location>
        <begin position="12"/>
        <end position="36"/>
    </location>
</feature>
<keyword evidence="3" id="KW-1185">Reference proteome</keyword>
<keyword evidence="1" id="KW-1133">Transmembrane helix</keyword>
<gene>
    <name evidence="2" type="ordered locus">amb0453</name>
</gene>
<protein>
    <submittedName>
        <fullName evidence="2">Uncharacterized protein</fullName>
    </submittedName>
</protein>
<dbReference type="EMBL" id="AP007255">
    <property type="protein sequence ID" value="BAE49257.1"/>
    <property type="molecule type" value="Genomic_DNA"/>
</dbReference>
<keyword evidence="1" id="KW-0812">Transmembrane</keyword>